<dbReference type="InterPro" id="IPR003004">
    <property type="entry name" value="GspF/PilC"/>
</dbReference>
<evidence type="ECO:0000256" key="7">
    <source>
        <dbReference type="SAM" id="Phobius"/>
    </source>
</evidence>
<feature type="domain" description="Type II secretion system protein GspF" evidence="8">
    <location>
        <begin position="274"/>
        <end position="393"/>
    </location>
</feature>
<evidence type="ECO:0000313" key="10">
    <source>
        <dbReference type="Proteomes" id="UP000614424"/>
    </source>
</evidence>
<dbReference type="Pfam" id="PF00482">
    <property type="entry name" value="T2SSF"/>
    <property type="match status" value="2"/>
</dbReference>
<feature type="transmembrane region" description="Helical" evidence="7">
    <location>
        <begin position="377"/>
        <end position="399"/>
    </location>
</feature>
<comment type="subcellular location">
    <subcellularLocation>
        <location evidence="1">Cell membrane</location>
        <topology evidence="1">Multi-pass membrane protein</topology>
    </subcellularLocation>
</comment>
<dbReference type="Gene3D" id="1.20.81.30">
    <property type="entry name" value="Type II secretion system (T2SS), domain F"/>
    <property type="match status" value="2"/>
</dbReference>
<dbReference type="InterPro" id="IPR018076">
    <property type="entry name" value="T2SS_GspF_dom"/>
</dbReference>
<comment type="similarity">
    <text evidence="2">Belongs to the GSP F family.</text>
</comment>
<evidence type="ECO:0000256" key="6">
    <source>
        <dbReference type="ARBA" id="ARBA00023136"/>
    </source>
</evidence>
<dbReference type="InterPro" id="IPR042094">
    <property type="entry name" value="T2SS_GspF_sf"/>
</dbReference>
<sequence length="404" mass="44525">MFKYTALDAGNTLNEGVLDEADKAAAARHLMMQGLRPIEIKPYRPGQKRQFSLPVLQFGKNKITRADIDFFTKQVALLLGAGLSLDAALRTMRENSQKEAFKHFTGSLERDLKEGKSFSQALAEYPYFSPMYINIVKAGEEGGILPAMLMKISEYQSTFQELKQFIISASIYPLFLLAVGVIAILVLVTTILPRFEILFEGMGQELPIHVSILMSGAGFVSENLIICLLLFIAPIAGIVYYLKTPEGKERMELAAVRIPGISGFVQNLETTRIFRTLEVLVKNGVHLATALRISSGIAVNHLYRNLLNRATEALKEGQRVSTRLKGESLLPPLAVDLLSIGEESGRVGDVCGQIADHFDQELRTKVKRLISLVEPCFILLIALVAGYIVISMLSVILSINEIAG</sequence>
<evidence type="ECO:0000313" key="9">
    <source>
        <dbReference type="EMBL" id="MBC8317087.1"/>
    </source>
</evidence>
<reference evidence="9 10" key="1">
    <citation type="submission" date="2020-08" db="EMBL/GenBank/DDBJ databases">
        <title>Bridging the membrane lipid divide: bacteria of the FCB group superphylum have the potential to synthesize archaeal ether lipids.</title>
        <authorList>
            <person name="Villanueva L."/>
            <person name="Von Meijenfeldt F.A.B."/>
            <person name="Westbye A.B."/>
            <person name="Yadav S."/>
            <person name="Hopmans E.C."/>
            <person name="Dutilh B.E."/>
            <person name="Sinninghe Damste J.S."/>
        </authorList>
    </citation>
    <scope>NUCLEOTIDE SEQUENCE [LARGE SCALE GENOMIC DNA]</scope>
    <source>
        <strain evidence="9">NIOZ-UU47</strain>
    </source>
</reference>
<feature type="transmembrane region" description="Helical" evidence="7">
    <location>
        <begin position="212"/>
        <end position="242"/>
    </location>
</feature>
<feature type="domain" description="Type II secretion system protein GspF" evidence="8">
    <location>
        <begin position="71"/>
        <end position="193"/>
    </location>
</feature>
<evidence type="ECO:0000256" key="4">
    <source>
        <dbReference type="ARBA" id="ARBA00022692"/>
    </source>
</evidence>
<name>A0A8J6ND43_9BACT</name>
<protein>
    <submittedName>
        <fullName evidence="9">Type II secretion system F family protein</fullName>
    </submittedName>
</protein>
<evidence type="ECO:0000256" key="3">
    <source>
        <dbReference type="ARBA" id="ARBA00022475"/>
    </source>
</evidence>
<evidence type="ECO:0000259" key="8">
    <source>
        <dbReference type="Pfam" id="PF00482"/>
    </source>
</evidence>
<dbReference type="PANTHER" id="PTHR30012">
    <property type="entry name" value="GENERAL SECRETION PATHWAY PROTEIN"/>
    <property type="match status" value="1"/>
</dbReference>
<feature type="transmembrane region" description="Helical" evidence="7">
    <location>
        <begin position="171"/>
        <end position="192"/>
    </location>
</feature>
<keyword evidence="5 7" id="KW-1133">Transmembrane helix</keyword>
<proteinExistence type="inferred from homology"/>
<dbReference type="Proteomes" id="UP000614424">
    <property type="component" value="Unassembled WGS sequence"/>
</dbReference>
<comment type="caution">
    <text evidence="9">The sequence shown here is derived from an EMBL/GenBank/DDBJ whole genome shotgun (WGS) entry which is preliminary data.</text>
</comment>
<evidence type="ECO:0000256" key="1">
    <source>
        <dbReference type="ARBA" id="ARBA00004651"/>
    </source>
</evidence>
<accession>A0A8J6ND43</accession>
<keyword evidence="4 7" id="KW-0812">Transmembrane</keyword>
<gene>
    <name evidence="9" type="ORF">H8E41_04220</name>
</gene>
<keyword evidence="6 7" id="KW-0472">Membrane</keyword>
<dbReference type="PRINTS" id="PR00812">
    <property type="entry name" value="BCTERIALGSPF"/>
</dbReference>
<dbReference type="EMBL" id="JACNJZ010000069">
    <property type="protein sequence ID" value="MBC8317087.1"/>
    <property type="molecule type" value="Genomic_DNA"/>
</dbReference>
<evidence type="ECO:0000256" key="2">
    <source>
        <dbReference type="ARBA" id="ARBA00005745"/>
    </source>
</evidence>
<dbReference type="GO" id="GO:0005886">
    <property type="term" value="C:plasma membrane"/>
    <property type="evidence" value="ECO:0007669"/>
    <property type="project" value="UniProtKB-SubCell"/>
</dbReference>
<evidence type="ECO:0000256" key="5">
    <source>
        <dbReference type="ARBA" id="ARBA00022989"/>
    </source>
</evidence>
<organism evidence="9 10">
    <name type="scientific">Candidatus Desulfobia pelagia</name>
    <dbReference type="NCBI Taxonomy" id="2841692"/>
    <lineage>
        <taxon>Bacteria</taxon>
        <taxon>Pseudomonadati</taxon>
        <taxon>Thermodesulfobacteriota</taxon>
        <taxon>Desulfobulbia</taxon>
        <taxon>Desulfobulbales</taxon>
        <taxon>Desulfobulbaceae</taxon>
        <taxon>Candidatus Desulfobia</taxon>
    </lineage>
</organism>
<dbReference type="PANTHER" id="PTHR30012:SF0">
    <property type="entry name" value="TYPE II SECRETION SYSTEM PROTEIN F-RELATED"/>
    <property type="match status" value="1"/>
</dbReference>
<dbReference type="AlphaFoldDB" id="A0A8J6ND43"/>
<keyword evidence="3" id="KW-1003">Cell membrane</keyword>